<reference evidence="1 2" key="1">
    <citation type="journal article" date="2015" name="Genome Biol. Evol.">
        <title>Comparative Genomics of a Bacterivorous Green Alga Reveals Evolutionary Causalities and Consequences of Phago-Mixotrophic Mode of Nutrition.</title>
        <authorList>
            <person name="Burns J.A."/>
            <person name="Paasch A."/>
            <person name="Narechania A."/>
            <person name="Kim E."/>
        </authorList>
    </citation>
    <scope>NUCLEOTIDE SEQUENCE [LARGE SCALE GENOMIC DNA]</scope>
    <source>
        <strain evidence="1 2">PLY_AMNH</strain>
    </source>
</reference>
<gene>
    <name evidence="1" type="ORF">CYMTET_49989</name>
</gene>
<proteinExistence type="predicted"/>
<dbReference type="Proteomes" id="UP001190700">
    <property type="component" value="Unassembled WGS sequence"/>
</dbReference>
<keyword evidence="2" id="KW-1185">Reference proteome</keyword>
<name>A0AAE0BR05_9CHLO</name>
<sequence>MSGESYVKAGFELKVDELHEEELRYKRVVPIPSHFAEAVHGVGVVDKDHSNFEKVRVVHNYSENEDWSVNSATDIPEQKWQSAADAMAFLRPKYFMIKDILEFLGLEVVLMKRKVKPSHFSVDASTGTGMGGFLDGRKANVTAKKQDAFSRSGAMLKASVRFTGKDLMEIVASFSKTNQFSEREHKVLFRTVRYTAFCVVTLTRKALAVNSCQSASLATTTDGLVQ</sequence>
<accession>A0AAE0BR05</accession>
<evidence type="ECO:0000313" key="1">
    <source>
        <dbReference type="EMBL" id="KAK3240132.1"/>
    </source>
</evidence>
<feature type="non-terminal residue" evidence="1">
    <location>
        <position position="226"/>
    </location>
</feature>
<dbReference type="AlphaFoldDB" id="A0AAE0BR05"/>
<protein>
    <submittedName>
        <fullName evidence="1">Uncharacterized protein</fullName>
    </submittedName>
</protein>
<dbReference type="EMBL" id="LGRX02033731">
    <property type="protein sequence ID" value="KAK3240132.1"/>
    <property type="molecule type" value="Genomic_DNA"/>
</dbReference>
<comment type="caution">
    <text evidence="1">The sequence shown here is derived from an EMBL/GenBank/DDBJ whole genome shotgun (WGS) entry which is preliminary data.</text>
</comment>
<organism evidence="1 2">
    <name type="scientific">Cymbomonas tetramitiformis</name>
    <dbReference type="NCBI Taxonomy" id="36881"/>
    <lineage>
        <taxon>Eukaryota</taxon>
        <taxon>Viridiplantae</taxon>
        <taxon>Chlorophyta</taxon>
        <taxon>Pyramimonadophyceae</taxon>
        <taxon>Pyramimonadales</taxon>
        <taxon>Pyramimonadaceae</taxon>
        <taxon>Cymbomonas</taxon>
    </lineage>
</organism>
<evidence type="ECO:0000313" key="2">
    <source>
        <dbReference type="Proteomes" id="UP001190700"/>
    </source>
</evidence>